<keyword evidence="10" id="KW-1185">Reference proteome</keyword>
<keyword evidence="3 7" id="KW-0808">Transferase</keyword>
<dbReference type="InterPro" id="IPR036511">
    <property type="entry name" value="TGT-like_sf"/>
</dbReference>
<dbReference type="EC" id="2.4.2.29" evidence="7"/>
<feature type="region of interest" description="RNA binding" evidence="7">
    <location>
        <begin position="249"/>
        <end position="255"/>
    </location>
</feature>
<protein>
    <recommendedName>
        <fullName evidence="7">Queuine tRNA-ribosyltransferase</fullName>
        <ecNumber evidence="7">2.4.2.29</ecNumber>
    </recommendedName>
    <alternativeName>
        <fullName evidence="7">Guanine insertion enzyme</fullName>
    </alternativeName>
    <alternativeName>
        <fullName evidence="7">tRNA-guanine transglycosylase</fullName>
    </alternativeName>
</protein>
<dbReference type="FunFam" id="3.20.20.105:FF:000001">
    <property type="entry name" value="Queuine tRNA-ribosyltransferase"/>
    <property type="match status" value="1"/>
</dbReference>
<dbReference type="EMBL" id="FNQN01000003">
    <property type="protein sequence ID" value="SEA09081.1"/>
    <property type="molecule type" value="Genomic_DNA"/>
</dbReference>
<keyword evidence="2 7" id="KW-0328">Glycosyltransferase</keyword>
<name>A0A1H3YDD0_9BACT</name>
<feature type="region of interest" description="RNA binding; important for wobble base 34 recognition" evidence="7">
    <location>
        <begin position="273"/>
        <end position="277"/>
    </location>
</feature>
<comment type="similarity">
    <text evidence="7">Belongs to the queuine tRNA-ribosyltransferase family.</text>
</comment>
<comment type="pathway">
    <text evidence="1 7">tRNA modification; tRNA-queuosine biosynthesis.</text>
</comment>
<feature type="binding site" evidence="7">
    <location>
        <position position="148"/>
    </location>
    <ligand>
        <name>substrate</name>
    </ligand>
</feature>
<evidence type="ECO:0000256" key="7">
    <source>
        <dbReference type="HAMAP-Rule" id="MF_00168"/>
    </source>
</evidence>
<evidence type="ECO:0000256" key="3">
    <source>
        <dbReference type="ARBA" id="ARBA00022679"/>
    </source>
</evidence>
<dbReference type="GO" id="GO:0008479">
    <property type="term" value="F:tRNA-guanosine(34) queuine transglycosylase activity"/>
    <property type="evidence" value="ECO:0007669"/>
    <property type="project" value="UniProtKB-UniRule"/>
</dbReference>
<feature type="active site" description="Nucleophile" evidence="7">
    <location>
        <position position="268"/>
    </location>
</feature>
<comment type="catalytic activity">
    <reaction evidence="6 7">
        <text>7-aminomethyl-7-carbaguanine + guanosine(34) in tRNA = 7-aminomethyl-7-carbaguanosine(34) in tRNA + guanine</text>
        <dbReference type="Rhea" id="RHEA:24104"/>
        <dbReference type="Rhea" id="RHEA-COMP:10341"/>
        <dbReference type="Rhea" id="RHEA-COMP:10342"/>
        <dbReference type="ChEBI" id="CHEBI:16235"/>
        <dbReference type="ChEBI" id="CHEBI:58703"/>
        <dbReference type="ChEBI" id="CHEBI:74269"/>
        <dbReference type="ChEBI" id="CHEBI:82833"/>
        <dbReference type="EC" id="2.4.2.29"/>
    </reaction>
</comment>
<keyword evidence="7" id="KW-0862">Zinc</keyword>
<feature type="binding site" evidence="7">
    <location>
        <position position="337"/>
    </location>
    <ligand>
        <name>Zn(2+)</name>
        <dbReference type="ChEBI" id="CHEBI:29105"/>
    </ligand>
</feature>
<comment type="function">
    <text evidence="7">Catalyzes the base-exchange of a guanine (G) residue with the queuine precursor 7-aminomethyl-7-deazaguanine (PreQ1) at position 34 (anticodon wobble position) in tRNAs with GU(N) anticodons (tRNA-Asp, -Asn, -His and -Tyr). Catalysis occurs through a double-displacement mechanism. The nucleophile active site attacks the C1' of nucleotide 34 to detach the guanine base from the RNA, forming a covalent enzyme-RNA intermediate. The proton acceptor active site deprotonates the incoming PreQ1, allowing a nucleophilic attack on the C1' of the ribose to form the product. After dissociation, two additional enzymatic reactions on the tRNA convert PreQ1 to queuine (Q), resulting in the hypermodified nucleoside queuosine (7-(((4,5-cis-dihydroxy-2-cyclopenten-1-yl)amino)methyl)-7-deazaguanosine).</text>
</comment>
<evidence type="ECO:0000313" key="9">
    <source>
        <dbReference type="EMBL" id="SEA09081.1"/>
    </source>
</evidence>
<dbReference type="PANTHER" id="PTHR46499:SF1">
    <property type="entry name" value="QUEUINE TRNA-RIBOSYLTRANSFERASE"/>
    <property type="match status" value="1"/>
</dbReference>
<evidence type="ECO:0000256" key="6">
    <source>
        <dbReference type="ARBA" id="ARBA00050112"/>
    </source>
</evidence>
<accession>A0A1H3YDD0</accession>
<proteinExistence type="inferred from homology"/>
<dbReference type="InterPro" id="IPR002616">
    <property type="entry name" value="tRNA_ribo_trans-like"/>
</dbReference>
<dbReference type="Pfam" id="PF01702">
    <property type="entry name" value="TGT"/>
    <property type="match status" value="1"/>
</dbReference>
<dbReference type="SUPFAM" id="SSF51713">
    <property type="entry name" value="tRNA-guanine transglycosylase"/>
    <property type="match status" value="1"/>
</dbReference>
<evidence type="ECO:0000256" key="5">
    <source>
        <dbReference type="ARBA" id="ARBA00022785"/>
    </source>
</evidence>
<evidence type="ECO:0000259" key="8">
    <source>
        <dbReference type="Pfam" id="PF01702"/>
    </source>
</evidence>
<comment type="cofactor">
    <cofactor evidence="7">
        <name>Zn(2+)</name>
        <dbReference type="ChEBI" id="CHEBI:29105"/>
    </cofactor>
    <text evidence="7">Binds 1 zinc ion per subunit.</text>
</comment>
<dbReference type="UniPathway" id="UPA00392"/>
<evidence type="ECO:0000256" key="4">
    <source>
        <dbReference type="ARBA" id="ARBA00022694"/>
    </source>
</evidence>
<feature type="binding site" evidence="7">
    <location>
        <position position="311"/>
    </location>
    <ligand>
        <name>Zn(2+)</name>
        <dbReference type="ChEBI" id="CHEBI:29105"/>
    </ligand>
</feature>
<feature type="active site" description="Proton acceptor" evidence="7">
    <location>
        <position position="94"/>
    </location>
</feature>
<evidence type="ECO:0000256" key="1">
    <source>
        <dbReference type="ARBA" id="ARBA00004691"/>
    </source>
</evidence>
<gene>
    <name evidence="7" type="primary">tgt</name>
    <name evidence="9" type="ORF">SAMN05660420_01175</name>
</gene>
<feature type="binding site" evidence="7">
    <location>
        <position position="191"/>
    </location>
    <ligand>
        <name>substrate</name>
    </ligand>
</feature>
<evidence type="ECO:0000313" key="10">
    <source>
        <dbReference type="Proteomes" id="UP000199409"/>
    </source>
</evidence>
<dbReference type="Gene3D" id="3.20.20.105">
    <property type="entry name" value="Queuine tRNA-ribosyltransferase-like"/>
    <property type="match status" value="1"/>
</dbReference>
<dbReference type="HAMAP" id="MF_00168">
    <property type="entry name" value="Q_tRNA_Tgt"/>
    <property type="match status" value="1"/>
</dbReference>
<dbReference type="AlphaFoldDB" id="A0A1H3YDD0"/>
<dbReference type="STRING" id="37625.SAMN05660420_01175"/>
<feature type="binding site" evidence="7">
    <location>
        <begin position="94"/>
        <end position="98"/>
    </location>
    <ligand>
        <name>substrate</name>
    </ligand>
</feature>
<dbReference type="GO" id="GO:0008616">
    <property type="term" value="P:tRNA queuosine(34) biosynthetic process"/>
    <property type="evidence" value="ECO:0007669"/>
    <property type="project" value="UniProtKB-UniRule"/>
</dbReference>
<dbReference type="PANTHER" id="PTHR46499">
    <property type="entry name" value="QUEUINE TRNA-RIBOSYLTRANSFERASE"/>
    <property type="match status" value="1"/>
</dbReference>
<feature type="binding site" evidence="7">
    <location>
        <position position="306"/>
    </location>
    <ligand>
        <name>Zn(2+)</name>
        <dbReference type="ChEBI" id="CHEBI:29105"/>
    </ligand>
</feature>
<dbReference type="GO" id="GO:0046872">
    <property type="term" value="F:metal ion binding"/>
    <property type="evidence" value="ECO:0007669"/>
    <property type="project" value="UniProtKB-KW"/>
</dbReference>
<dbReference type="NCBIfam" id="TIGR00430">
    <property type="entry name" value="Q_tRNA_tgt"/>
    <property type="match status" value="1"/>
</dbReference>
<feature type="binding site" evidence="7">
    <location>
        <position position="308"/>
    </location>
    <ligand>
        <name>Zn(2+)</name>
        <dbReference type="ChEBI" id="CHEBI:29105"/>
    </ligand>
</feature>
<feature type="domain" description="tRNA-guanine(15) transglycosylase-like" evidence="8">
    <location>
        <begin position="16"/>
        <end position="370"/>
    </location>
</feature>
<organism evidence="9 10">
    <name type="scientific">Desulfuromusa kysingii</name>
    <dbReference type="NCBI Taxonomy" id="37625"/>
    <lineage>
        <taxon>Bacteria</taxon>
        <taxon>Pseudomonadati</taxon>
        <taxon>Thermodesulfobacteriota</taxon>
        <taxon>Desulfuromonadia</taxon>
        <taxon>Desulfuromonadales</taxon>
        <taxon>Geopsychrobacteraceae</taxon>
        <taxon>Desulfuromusa</taxon>
    </lineage>
</organism>
<keyword evidence="4 7" id="KW-0819">tRNA processing</keyword>
<dbReference type="GO" id="GO:0005829">
    <property type="term" value="C:cytosol"/>
    <property type="evidence" value="ECO:0007669"/>
    <property type="project" value="TreeGrafter"/>
</dbReference>
<dbReference type="NCBIfam" id="TIGR00449">
    <property type="entry name" value="tgt_general"/>
    <property type="match status" value="1"/>
</dbReference>
<feature type="binding site" evidence="7">
    <location>
        <position position="218"/>
    </location>
    <ligand>
        <name>substrate</name>
    </ligand>
</feature>
<comment type="subunit">
    <text evidence="7">Homodimer. Within each dimer, one monomer is responsible for RNA recognition and catalysis, while the other monomer binds to the replacement base PreQ1.</text>
</comment>
<dbReference type="Proteomes" id="UP000199409">
    <property type="component" value="Unassembled WGS sequence"/>
</dbReference>
<keyword evidence="7" id="KW-0479">Metal-binding</keyword>
<dbReference type="InterPro" id="IPR050076">
    <property type="entry name" value="ArchSynthase1/Queuine_TRR"/>
</dbReference>
<reference evidence="9 10" key="1">
    <citation type="submission" date="2016-10" db="EMBL/GenBank/DDBJ databases">
        <authorList>
            <person name="de Groot N.N."/>
        </authorList>
    </citation>
    <scope>NUCLEOTIDE SEQUENCE [LARGE SCALE GENOMIC DNA]</scope>
    <source>
        <strain evidence="9 10">DSM 7343</strain>
    </source>
</reference>
<evidence type="ECO:0000256" key="2">
    <source>
        <dbReference type="ARBA" id="ARBA00022676"/>
    </source>
</evidence>
<dbReference type="RefSeq" id="WP_092345692.1">
    <property type="nucleotide sequence ID" value="NZ_FNQN01000003.1"/>
</dbReference>
<dbReference type="InterPro" id="IPR004803">
    <property type="entry name" value="TGT"/>
</dbReference>
<dbReference type="OrthoDB" id="9805417at2"/>
<keyword evidence="5 7" id="KW-0671">Queuosine biosynthesis</keyword>
<sequence>MSAFKYALLQQDTGSQARRGRITTSRGEIETPAFMPVGTSATVKGILPEALKEIGAQIVLANTYHLYLRPGHKLIQQLGGLHKFMHWDRPILTDSGGFQVFSLGDIRKITEEGAAFQSHVDGSKHMLTPELSIEIQLALGSDIVMVFDECIPHPAERSYISESTNRSARWAKRCREVLSPGSSSALFGIVQGGMELDLRKQSVEQLREIGFEGYALGGLSVGEETSLMYDMMEYSLPLLPIDHPRYVMGVGTPENLIEGVARGCDMFDCVMPTRNARNGLLFTTFGKVSIKQARYRDDERPLDPDCQCYVCQHFSRAYLRHLYVSKEVLASVLNTHHNLYYYQQLMAGIRQSLEDGTFSKFRKDFYHKREKHSLNLID</sequence>